<dbReference type="Gene3D" id="3.30.300.30">
    <property type="match status" value="1"/>
</dbReference>
<dbReference type="STRING" id="320497.A0U93_00940"/>
<dbReference type="GO" id="GO:0016874">
    <property type="term" value="F:ligase activity"/>
    <property type="evidence" value="ECO:0007669"/>
    <property type="project" value="UniProtKB-KW"/>
</dbReference>
<evidence type="ECO:0000259" key="2">
    <source>
        <dbReference type="Pfam" id="PF00501"/>
    </source>
</evidence>
<keyword evidence="1" id="KW-0436">Ligase</keyword>
<dbReference type="KEGG" id="nch:A0U93_00940"/>
<dbReference type="InterPro" id="IPR029069">
    <property type="entry name" value="HotDog_dom_sf"/>
</dbReference>
<organism evidence="4 5">
    <name type="scientific">Neoasaia chiangmaiensis</name>
    <dbReference type="NCBI Taxonomy" id="320497"/>
    <lineage>
        <taxon>Bacteria</taxon>
        <taxon>Pseudomonadati</taxon>
        <taxon>Pseudomonadota</taxon>
        <taxon>Alphaproteobacteria</taxon>
        <taxon>Acetobacterales</taxon>
        <taxon>Acetobacteraceae</taxon>
        <taxon>Neoasaia</taxon>
    </lineage>
</organism>
<dbReference type="Gene3D" id="3.40.50.12780">
    <property type="entry name" value="N-terminal domain of ligase-like"/>
    <property type="match status" value="1"/>
</dbReference>
<dbReference type="InterPro" id="IPR042099">
    <property type="entry name" value="ANL_N_sf"/>
</dbReference>
<sequence>MQGLPQSSIESWPDLSLVHAPERMLLLRGDRHITGTQFLAAAHRLAALLPDRPVMPLCGDTGRFMFLFAATLLRGKHALLTSERAADRLFDLLTTHDAIAVTVEGDPDASSLPEGGIVLPDPWAWNRTTDDVPVNPSFPADRLAAIVFTSGSTGRPIGHRKSWGALVARSVAALDLLDPETESACIIGTVPPYHMYGFETLVLQSLNTRVSLSVGPSRYPADWQDQLRQAPAPRMLVTTPLQLRSLCRAGLDLPPVRRVISAAAPLDASVAADAEEMLKTEVMEIYGATEIGSAATRRTLEGPEWRLYDGIELSVTQAGATIAAPGAPAYPISDVVERTGARGFRLLGRIGDLIKLGGKRASLSALNAALNAIPGMEDGAFLPPDGERLADPAARMQVFAVAPGRTADEILHALKQHIDPIFLPRGIRMLDALPRNAVGKLTLASLRKLASNHEDEESLGAFNIPADHPCLAGHFPGMPVVPGVMMLDAGLACLANEWGDVGFPVHIRMVKFLKPVFPDETVQFLARRSDNTIWLHGRRADETVLRVVLEMKRGHEPA</sequence>
<dbReference type="Gene3D" id="3.10.129.10">
    <property type="entry name" value="Hotdog Thioesterase"/>
    <property type="match status" value="1"/>
</dbReference>
<dbReference type="InterPro" id="IPR000873">
    <property type="entry name" value="AMP-dep_synth/lig_dom"/>
</dbReference>
<name>A0A1U9KLT0_9PROT</name>
<dbReference type="EMBL" id="CP014691">
    <property type="protein sequence ID" value="AQS86754.1"/>
    <property type="molecule type" value="Genomic_DNA"/>
</dbReference>
<dbReference type="AlphaFoldDB" id="A0A1U9KLT0"/>
<evidence type="ECO:0000313" key="5">
    <source>
        <dbReference type="Proteomes" id="UP000188604"/>
    </source>
</evidence>
<proteinExistence type="predicted"/>
<dbReference type="GO" id="GO:0016829">
    <property type="term" value="F:lyase activity"/>
    <property type="evidence" value="ECO:0007669"/>
    <property type="project" value="UniProtKB-KW"/>
</dbReference>
<dbReference type="SUPFAM" id="SSF56801">
    <property type="entry name" value="Acetyl-CoA synthetase-like"/>
    <property type="match status" value="1"/>
</dbReference>
<protein>
    <submittedName>
        <fullName evidence="4">Uncharacterized protein</fullName>
    </submittedName>
</protein>
<evidence type="ECO:0000313" key="4">
    <source>
        <dbReference type="EMBL" id="AQS86754.1"/>
    </source>
</evidence>
<dbReference type="Pfam" id="PF22818">
    <property type="entry name" value="ApeI-like"/>
    <property type="match status" value="1"/>
</dbReference>
<keyword evidence="5" id="KW-1185">Reference proteome</keyword>
<accession>A0A1U9KLT0</accession>
<dbReference type="PANTHER" id="PTHR43767">
    <property type="entry name" value="LONG-CHAIN-FATTY-ACID--COA LIGASE"/>
    <property type="match status" value="1"/>
</dbReference>
<dbReference type="PANTHER" id="PTHR43767:SF8">
    <property type="entry name" value="LONG-CHAIN-FATTY-ACID--COA LIGASE"/>
    <property type="match status" value="1"/>
</dbReference>
<dbReference type="InterPro" id="IPR050237">
    <property type="entry name" value="ATP-dep_AMP-bd_enzyme"/>
</dbReference>
<gene>
    <name evidence="4" type="ORF">A0U93_00940</name>
</gene>
<dbReference type="InterPro" id="IPR054545">
    <property type="entry name" value="ApeI-like"/>
</dbReference>
<dbReference type="Pfam" id="PF00501">
    <property type="entry name" value="AMP-binding"/>
    <property type="match status" value="1"/>
</dbReference>
<dbReference type="SUPFAM" id="SSF54637">
    <property type="entry name" value="Thioesterase/thiol ester dehydrase-isomerase"/>
    <property type="match status" value="1"/>
</dbReference>
<feature type="domain" description="AMP-dependent synthetase/ligase" evidence="2">
    <location>
        <begin position="22"/>
        <end position="304"/>
    </location>
</feature>
<evidence type="ECO:0000259" key="3">
    <source>
        <dbReference type="Pfam" id="PF22818"/>
    </source>
</evidence>
<reference evidence="4 5" key="1">
    <citation type="submission" date="2016-03" db="EMBL/GenBank/DDBJ databases">
        <title>Acetic acid bacteria sequencing.</title>
        <authorList>
            <person name="Brandt J."/>
            <person name="Jakob F."/>
            <person name="Vogel R.F."/>
        </authorList>
    </citation>
    <scope>NUCLEOTIDE SEQUENCE [LARGE SCALE GENOMIC DNA]</scope>
    <source>
        <strain evidence="4 5">NBRC 101099</strain>
    </source>
</reference>
<dbReference type="Proteomes" id="UP000188604">
    <property type="component" value="Chromosome"/>
</dbReference>
<feature type="domain" description="ApeI dehydratase-like" evidence="3">
    <location>
        <begin position="453"/>
        <end position="529"/>
    </location>
</feature>
<evidence type="ECO:0000256" key="1">
    <source>
        <dbReference type="ARBA" id="ARBA00022598"/>
    </source>
</evidence>
<dbReference type="InterPro" id="IPR045851">
    <property type="entry name" value="AMP-bd_C_sf"/>
</dbReference>